<evidence type="ECO:0000313" key="2">
    <source>
        <dbReference type="EMBL" id="KAK4035327.1"/>
    </source>
</evidence>
<evidence type="ECO:0000256" key="1">
    <source>
        <dbReference type="SAM" id="SignalP"/>
    </source>
</evidence>
<keyword evidence="1" id="KW-0732">Signal</keyword>
<evidence type="ECO:0000313" key="3">
    <source>
        <dbReference type="Proteomes" id="UP001303115"/>
    </source>
</evidence>
<feature type="chain" id="PRO_5042975787" evidence="1">
    <location>
        <begin position="17"/>
        <end position="191"/>
    </location>
</feature>
<accession>A0AAN6PG15</accession>
<dbReference type="Proteomes" id="UP001303115">
    <property type="component" value="Unassembled WGS sequence"/>
</dbReference>
<reference evidence="3" key="1">
    <citation type="journal article" date="2023" name="Mol. Phylogenet. Evol.">
        <title>Genome-scale phylogeny and comparative genomics of the fungal order Sordariales.</title>
        <authorList>
            <person name="Hensen N."/>
            <person name="Bonometti L."/>
            <person name="Westerberg I."/>
            <person name="Brannstrom I.O."/>
            <person name="Guillou S."/>
            <person name="Cros-Aarteil S."/>
            <person name="Calhoun S."/>
            <person name="Haridas S."/>
            <person name="Kuo A."/>
            <person name="Mondo S."/>
            <person name="Pangilinan J."/>
            <person name="Riley R."/>
            <person name="LaButti K."/>
            <person name="Andreopoulos B."/>
            <person name="Lipzen A."/>
            <person name="Chen C."/>
            <person name="Yan M."/>
            <person name="Daum C."/>
            <person name="Ng V."/>
            <person name="Clum A."/>
            <person name="Steindorff A."/>
            <person name="Ohm R.A."/>
            <person name="Martin F."/>
            <person name="Silar P."/>
            <person name="Natvig D.O."/>
            <person name="Lalanne C."/>
            <person name="Gautier V."/>
            <person name="Ament-Velasquez S.L."/>
            <person name="Kruys A."/>
            <person name="Hutchinson M.I."/>
            <person name="Powell A.J."/>
            <person name="Barry K."/>
            <person name="Miller A.N."/>
            <person name="Grigoriev I.V."/>
            <person name="Debuchy R."/>
            <person name="Gladieux P."/>
            <person name="Hiltunen Thoren M."/>
            <person name="Johannesson H."/>
        </authorList>
    </citation>
    <scope>NUCLEOTIDE SEQUENCE [LARGE SCALE GENOMIC DNA]</scope>
    <source>
        <strain evidence="3">CBS 284.82</strain>
    </source>
</reference>
<name>A0AAN6PG15_9PEZI</name>
<organism evidence="2 3">
    <name type="scientific">Parachaetomium inaequale</name>
    <dbReference type="NCBI Taxonomy" id="2588326"/>
    <lineage>
        <taxon>Eukaryota</taxon>
        <taxon>Fungi</taxon>
        <taxon>Dikarya</taxon>
        <taxon>Ascomycota</taxon>
        <taxon>Pezizomycotina</taxon>
        <taxon>Sordariomycetes</taxon>
        <taxon>Sordariomycetidae</taxon>
        <taxon>Sordariales</taxon>
        <taxon>Chaetomiaceae</taxon>
        <taxon>Parachaetomium</taxon>
    </lineage>
</organism>
<keyword evidence="3" id="KW-1185">Reference proteome</keyword>
<comment type="caution">
    <text evidence="2">The sequence shown here is derived from an EMBL/GenBank/DDBJ whole genome shotgun (WGS) entry which is preliminary data.</text>
</comment>
<gene>
    <name evidence="2" type="ORF">C8A01DRAFT_38229</name>
</gene>
<protein>
    <submittedName>
        <fullName evidence="2">Uncharacterized protein</fullName>
    </submittedName>
</protein>
<sequence>MKFIIVLTSFLSIATALESSGAEKRGTHLPKRAPRPDKVSGVEMRTLKYRTSIGAPTEQRSTATLARVPGVQRRVGAPQASDFFECTNPNPSPATADCKVVVDQVLSSSDDEFIIAANSCLVFSYQTCQAFFCSLCETLTTTSGFIGSQLDTVDALCVENGQAGTIVGEDAPQWDAGFTYAGQGLPTFDVC</sequence>
<feature type="signal peptide" evidence="1">
    <location>
        <begin position="1"/>
        <end position="16"/>
    </location>
</feature>
<proteinExistence type="predicted"/>
<dbReference type="AlphaFoldDB" id="A0AAN6PG15"/>
<dbReference type="EMBL" id="MU854448">
    <property type="protein sequence ID" value="KAK4035327.1"/>
    <property type="molecule type" value="Genomic_DNA"/>
</dbReference>